<dbReference type="PANTHER" id="PTHR11246:SF3">
    <property type="entry name" value="CROOKED NECK-LIKE PROTEIN 1"/>
    <property type="match status" value="1"/>
</dbReference>
<dbReference type="GO" id="GO:0000974">
    <property type="term" value="C:Prp19 complex"/>
    <property type="evidence" value="ECO:0007669"/>
    <property type="project" value="TreeGrafter"/>
</dbReference>
<organism evidence="7 8">
    <name type="scientific">Angomonas deanei</name>
    <dbReference type="NCBI Taxonomy" id="59799"/>
    <lineage>
        <taxon>Eukaryota</taxon>
        <taxon>Discoba</taxon>
        <taxon>Euglenozoa</taxon>
        <taxon>Kinetoplastea</taxon>
        <taxon>Metakinetoplastina</taxon>
        <taxon>Trypanosomatida</taxon>
        <taxon>Trypanosomatidae</taxon>
        <taxon>Strigomonadinae</taxon>
        <taxon>Angomonas</taxon>
    </lineage>
</organism>
<accession>A0A7G2C511</accession>
<name>A0A7G2C511_9TRYP</name>
<keyword evidence="4" id="KW-0677">Repeat</keyword>
<evidence type="ECO:0000256" key="2">
    <source>
        <dbReference type="ARBA" id="ARBA00008644"/>
    </source>
</evidence>
<dbReference type="InterPro" id="IPR011990">
    <property type="entry name" value="TPR-like_helical_dom_sf"/>
</dbReference>
<dbReference type="EMBL" id="LR877145">
    <property type="protein sequence ID" value="CAD2212982.1"/>
    <property type="molecule type" value="Genomic_DNA"/>
</dbReference>
<protein>
    <submittedName>
        <fullName evidence="7">HAT (Half-A-TPR) repeat, putative</fullName>
    </submittedName>
</protein>
<dbReference type="GO" id="GO:0071007">
    <property type="term" value="C:U2-type catalytic step 2 spliceosome"/>
    <property type="evidence" value="ECO:0007669"/>
    <property type="project" value="TreeGrafter"/>
</dbReference>
<dbReference type="PANTHER" id="PTHR11246">
    <property type="entry name" value="PRE-MRNA SPLICING FACTOR"/>
    <property type="match status" value="1"/>
</dbReference>
<dbReference type="InterPro" id="IPR045075">
    <property type="entry name" value="Syf1-like"/>
</dbReference>
<dbReference type="OrthoDB" id="541719at2759"/>
<comment type="subcellular location">
    <subcellularLocation>
        <location evidence="1">Nucleus</location>
    </subcellularLocation>
</comment>
<dbReference type="Gene3D" id="1.25.40.10">
    <property type="entry name" value="Tetratricopeptide repeat domain"/>
    <property type="match status" value="1"/>
</dbReference>
<evidence type="ECO:0000256" key="5">
    <source>
        <dbReference type="ARBA" id="ARBA00023187"/>
    </source>
</evidence>
<keyword evidence="8" id="KW-1185">Reference proteome</keyword>
<dbReference type="SMART" id="SM00386">
    <property type="entry name" value="HAT"/>
    <property type="match status" value="3"/>
</dbReference>
<keyword evidence="5" id="KW-0508">mRNA splicing</keyword>
<dbReference type="Proteomes" id="UP000515908">
    <property type="component" value="Chromosome 01"/>
</dbReference>
<gene>
    <name evidence="7" type="ORF">ADEAN_000041800</name>
</gene>
<dbReference type="InterPro" id="IPR003107">
    <property type="entry name" value="HAT"/>
</dbReference>
<evidence type="ECO:0000256" key="1">
    <source>
        <dbReference type="ARBA" id="ARBA00004123"/>
    </source>
</evidence>
<sequence length="379" mass="43560">MACLQPVTTFSLEEDPSRAQRIVVLRIEYARQLEADGDVQAARAVYTEALRTFPFEEAQCPKLWEEAAALEERHGDLSQARQILQNAVRISKDAKLVDALLRLESVAERRGAYASHGDYVNRLREVYKEVLKVHTLVVEYWLRFAKLEEDEGQVARAQALLSMCAQSFSSEATRLFKVSISRRYDMLEDVDRVWARRVGLQRRCIKRAEAEGTLQEEEPKMDKLLYDLLESVWSDYRYEALHWRTAVLMETTEVPSDLGTTLSRALARWSEAVEGVHQYYASLNKEDSTHVGRLRSTFKTLIERERILLKQSVGLEEGKNSFDEAQVLQQWVKLLLSPLVGEWGRLEVLYGDAKSLEEVKSVASQSTGKKRTRLFKNRA</sequence>
<dbReference type="SUPFAM" id="SSF48452">
    <property type="entry name" value="TPR-like"/>
    <property type="match status" value="1"/>
</dbReference>
<evidence type="ECO:0000313" key="8">
    <source>
        <dbReference type="Proteomes" id="UP000515908"/>
    </source>
</evidence>
<keyword evidence="6" id="KW-0539">Nucleus</keyword>
<dbReference type="Pfam" id="PF02184">
    <property type="entry name" value="HAT"/>
    <property type="match status" value="1"/>
</dbReference>
<dbReference type="VEuPathDB" id="TriTrypDB:ADEAN_000041800"/>
<evidence type="ECO:0000256" key="4">
    <source>
        <dbReference type="ARBA" id="ARBA00022737"/>
    </source>
</evidence>
<proteinExistence type="inferred from homology"/>
<dbReference type="GO" id="GO:0071011">
    <property type="term" value="C:precatalytic spliceosome"/>
    <property type="evidence" value="ECO:0007669"/>
    <property type="project" value="TreeGrafter"/>
</dbReference>
<evidence type="ECO:0000256" key="6">
    <source>
        <dbReference type="ARBA" id="ARBA00023242"/>
    </source>
</evidence>
<comment type="similarity">
    <text evidence="2">Belongs to the crooked-neck family.</text>
</comment>
<dbReference type="GO" id="GO:0071014">
    <property type="term" value="C:post-mRNA release spliceosomal complex"/>
    <property type="evidence" value="ECO:0007669"/>
    <property type="project" value="TreeGrafter"/>
</dbReference>
<evidence type="ECO:0000313" key="7">
    <source>
        <dbReference type="EMBL" id="CAD2212982.1"/>
    </source>
</evidence>
<dbReference type="GO" id="GO:0000245">
    <property type="term" value="P:spliceosomal complex assembly"/>
    <property type="evidence" value="ECO:0007669"/>
    <property type="project" value="TreeGrafter"/>
</dbReference>
<dbReference type="AlphaFoldDB" id="A0A7G2C511"/>
<reference evidence="7 8" key="1">
    <citation type="submission" date="2020-08" db="EMBL/GenBank/DDBJ databases">
        <authorList>
            <person name="Newling K."/>
            <person name="Davey J."/>
            <person name="Forrester S."/>
        </authorList>
    </citation>
    <scope>NUCLEOTIDE SEQUENCE [LARGE SCALE GENOMIC DNA]</scope>
    <source>
        <strain evidence="8">Crithidia deanei Carvalho (ATCC PRA-265)</strain>
    </source>
</reference>
<keyword evidence="3" id="KW-0507">mRNA processing</keyword>
<evidence type="ECO:0000256" key="3">
    <source>
        <dbReference type="ARBA" id="ARBA00022664"/>
    </source>
</evidence>